<protein>
    <submittedName>
        <fullName evidence="1">Uncharacterized protein</fullName>
    </submittedName>
</protein>
<reference evidence="1 2" key="1">
    <citation type="journal article" date="2022" name="Int. J. Syst. Evol. Microbiol.">
        <title>Miniphocaeibacter halophilus sp. nov., an ammonium-tolerant acetate-producing bacterium isolated from a biogas system.</title>
        <authorList>
            <person name="Schnurer A."/>
            <person name="Singh A."/>
            <person name="Bi S."/>
            <person name="Qiao W."/>
            <person name="Westerholm M."/>
        </authorList>
    </citation>
    <scope>NUCLEOTIDE SEQUENCE [LARGE SCALE GENOMIC DNA]</scope>
    <source>
        <strain evidence="1 2">AMB_01</strain>
    </source>
</reference>
<keyword evidence="2" id="KW-1185">Reference proteome</keyword>
<organism evidence="1 2">
    <name type="scientific">Miniphocaeibacter halophilus</name>
    <dbReference type="NCBI Taxonomy" id="2931922"/>
    <lineage>
        <taxon>Bacteria</taxon>
        <taxon>Bacillati</taxon>
        <taxon>Bacillota</taxon>
        <taxon>Tissierellia</taxon>
        <taxon>Tissierellales</taxon>
        <taxon>Peptoniphilaceae</taxon>
        <taxon>Miniphocaeibacter</taxon>
    </lineage>
</organism>
<accession>A0AC61MR23</accession>
<proteinExistence type="predicted"/>
<sequence length="98" mass="11270">MSAGALNMCKFTIDTPKNIKDEIIYLSGLSLTELTVEVHFNKNNKNQLLILEKTNMPVYCIVDTGAVVEMDKKVYVYGDVYKYDNMLEKLPNKYIIKK</sequence>
<evidence type="ECO:0000313" key="1">
    <source>
        <dbReference type="EMBL" id="QQK07768.1"/>
    </source>
</evidence>
<dbReference type="EMBL" id="CP066744">
    <property type="protein sequence ID" value="QQK07768.1"/>
    <property type="molecule type" value="Genomic_DNA"/>
</dbReference>
<name>A0AC61MR23_9FIRM</name>
<dbReference type="Proteomes" id="UP000595814">
    <property type="component" value="Chromosome"/>
</dbReference>
<gene>
    <name evidence="1" type="ORF">JFY71_10860</name>
</gene>
<evidence type="ECO:0000313" key="2">
    <source>
        <dbReference type="Proteomes" id="UP000595814"/>
    </source>
</evidence>